<reference evidence="9 10" key="1">
    <citation type="submission" date="2017-09" db="EMBL/GenBank/DDBJ databases">
        <title>Depth-based differentiation of microbial function through sediment-hosted aquifers and enrichment of novel symbionts in the deep terrestrial subsurface.</title>
        <authorList>
            <person name="Probst A.J."/>
            <person name="Ladd B."/>
            <person name="Jarett J.K."/>
            <person name="Geller-Mcgrath D.E."/>
            <person name="Sieber C.M."/>
            <person name="Emerson J.B."/>
            <person name="Anantharaman K."/>
            <person name="Thomas B.C."/>
            <person name="Malmstrom R."/>
            <person name="Stieglmeier M."/>
            <person name="Klingl A."/>
            <person name="Woyke T."/>
            <person name="Ryan C.M."/>
            <person name="Banfield J.F."/>
        </authorList>
    </citation>
    <scope>NUCLEOTIDE SEQUENCE [LARGE SCALE GENOMIC DNA]</scope>
    <source>
        <strain evidence="9">CG23_combo_of_CG06-09_8_20_14_all_37_13</strain>
    </source>
</reference>
<dbReference type="PANTHER" id="PTHR32309">
    <property type="entry name" value="TYROSINE-PROTEIN KINASE"/>
    <property type="match status" value="1"/>
</dbReference>
<dbReference type="GO" id="GO:0004713">
    <property type="term" value="F:protein tyrosine kinase activity"/>
    <property type="evidence" value="ECO:0007669"/>
    <property type="project" value="TreeGrafter"/>
</dbReference>
<gene>
    <name evidence="9" type="ORF">COX44_03080</name>
</gene>
<dbReference type="PANTHER" id="PTHR32309:SF13">
    <property type="entry name" value="FERRIC ENTEROBACTIN TRANSPORT PROTEIN FEPE"/>
    <property type="match status" value="1"/>
</dbReference>
<evidence type="ECO:0000256" key="3">
    <source>
        <dbReference type="ARBA" id="ARBA00022692"/>
    </source>
</evidence>
<evidence type="ECO:0000256" key="5">
    <source>
        <dbReference type="ARBA" id="ARBA00023136"/>
    </source>
</evidence>
<evidence type="ECO:0000256" key="7">
    <source>
        <dbReference type="SAM" id="Phobius"/>
    </source>
</evidence>
<feature type="transmembrane region" description="Helical" evidence="7">
    <location>
        <begin position="289"/>
        <end position="309"/>
    </location>
</feature>
<dbReference type="InterPro" id="IPR003856">
    <property type="entry name" value="LPS_length_determ_N"/>
</dbReference>
<keyword evidence="5 7" id="KW-0472">Membrane</keyword>
<keyword evidence="2" id="KW-1003">Cell membrane</keyword>
<feature type="domain" description="Polysaccharide chain length determinant N-terminal" evidence="8">
    <location>
        <begin position="9"/>
        <end position="55"/>
    </location>
</feature>
<dbReference type="GO" id="GO:0005886">
    <property type="term" value="C:plasma membrane"/>
    <property type="evidence" value="ECO:0007669"/>
    <property type="project" value="UniProtKB-SubCell"/>
</dbReference>
<dbReference type="AlphaFoldDB" id="A0A2G9YCG2"/>
<sequence>MDNVQNQYDEINLADYVRVIFKRWKLIFLIFVMAVISAFVFSILSPKIYKIDSSLEIGAVGQELIEAPVRLVGKINNQVYNGKYEIGVQADNPVNTQLVRLKIESADFEEAKSALEEVSNLIIAEHQEKLEIRKELIRKDIEQVESKIRLVDGNIQKTKNKINPIESDMKRIENKIQSVKEEQKALEDKVVALEQILVYEQDPGTQFALFDAKEKLENKKQEIENLYLSINSLQRAIQDINIEMANLDVHKDDLELEINKFNKSLQEIEPTKVIKQPTVSKEPIKPRPLLNTAIAAVLGLFIGVFLAFAREWHQKFQL</sequence>
<evidence type="ECO:0000313" key="10">
    <source>
        <dbReference type="Proteomes" id="UP000231480"/>
    </source>
</evidence>
<keyword evidence="4 7" id="KW-1133">Transmembrane helix</keyword>
<comment type="caution">
    <text evidence="9">The sequence shown here is derived from an EMBL/GenBank/DDBJ whole genome shotgun (WGS) entry which is preliminary data.</text>
</comment>
<name>A0A2G9YCG2_9BACT</name>
<dbReference type="InterPro" id="IPR050445">
    <property type="entry name" value="Bact_polysacc_biosynth/exp"/>
</dbReference>
<evidence type="ECO:0000256" key="1">
    <source>
        <dbReference type="ARBA" id="ARBA00004651"/>
    </source>
</evidence>
<evidence type="ECO:0000256" key="4">
    <source>
        <dbReference type="ARBA" id="ARBA00022989"/>
    </source>
</evidence>
<proteinExistence type="predicted"/>
<evidence type="ECO:0000256" key="6">
    <source>
        <dbReference type="SAM" id="Coils"/>
    </source>
</evidence>
<keyword evidence="6" id="KW-0175">Coiled coil</keyword>
<dbReference type="Proteomes" id="UP000231480">
    <property type="component" value="Unassembled WGS sequence"/>
</dbReference>
<dbReference type="EMBL" id="PCRH01000067">
    <property type="protein sequence ID" value="PIP16862.1"/>
    <property type="molecule type" value="Genomic_DNA"/>
</dbReference>
<comment type="subcellular location">
    <subcellularLocation>
        <location evidence="1">Cell membrane</location>
        <topology evidence="1">Multi-pass membrane protein</topology>
    </subcellularLocation>
</comment>
<dbReference type="Pfam" id="PF02706">
    <property type="entry name" value="Wzz"/>
    <property type="match status" value="1"/>
</dbReference>
<organism evidence="9 10">
    <name type="scientific">Candidatus Portnoybacteria bacterium CG23_combo_of_CG06-09_8_20_14_all_37_13</name>
    <dbReference type="NCBI Taxonomy" id="1974819"/>
    <lineage>
        <taxon>Bacteria</taxon>
        <taxon>Candidatus Portnoyibacteriota</taxon>
    </lineage>
</organism>
<feature type="transmembrane region" description="Helical" evidence="7">
    <location>
        <begin position="26"/>
        <end position="44"/>
    </location>
</feature>
<evidence type="ECO:0000259" key="8">
    <source>
        <dbReference type="Pfam" id="PF02706"/>
    </source>
</evidence>
<feature type="coiled-coil region" evidence="6">
    <location>
        <begin position="98"/>
        <end position="257"/>
    </location>
</feature>
<keyword evidence="3 7" id="KW-0812">Transmembrane</keyword>
<accession>A0A2G9YCG2</accession>
<protein>
    <recommendedName>
        <fullName evidence="8">Polysaccharide chain length determinant N-terminal domain-containing protein</fullName>
    </recommendedName>
</protein>
<evidence type="ECO:0000313" key="9">
    <source>
        <dbReference type="EMBL" id="PIP16862.1"/>
    </source>
</evidence>
<dbReference type="SUPFAM" id="SSF57997">
    <property type="entry name" value="Tropomyosin"/>
    <property type="match status" value="1"/>
</dbReference>
<evidence type="ECO:0000256" key="2">
    <source>
        <dbReference type="ARBA" id="ARBA00022475"/>
    </source>
</evidence>